<dbReference type="Pfam" id="PF02771">
    <property type="entry name" value="Acyl-CoA_dh_N"/>
    <property type="match status" value="1"/>
</dbReference>
<keyword evidence="4 6" id="KW-0274">FAD</keyword>
<dbReference type="PROSITE" id="PS00073">
    <property type="entry name" value="ACYL_COA_DH_2"/>
    <property type="match status" value="1"/>
</dbReference>
<dbReference type="InterPro" id="IPR013786">
    <property type="entry name" value="AcylCoA_DH/ox_N"/>
</dbReference>
<dbReference type="GO" id="GO:0050660">
    <property type="term" value="F:flavin adenine dinucleotide binding"/>
    <property type="evidence" value="ECO:0007669"/>
    <property type="project" value="InterPro"/>
</dbReference>
<dbReference type="FunFam" id="1.20.140.10:FF:000001">
    <property type="entry name" value="Acyl-CoA dehydrogenase"/>
    <property type="match status" value="1"/>
</dbReference>
<gene>
    <name evidence="11" type="ORF">SAMN05660991_02781</name>
</gene>
<protein>
    <submittedName>
        <fullName evidence="11">Acyl-CoA dehydrogenase</fullName>
    </submittedName>
</protein>
<dbReference type="STRING" id="673521.SAMN05660991_02781"/>
<dbReference type="Gene3D" id="2.40.110.10">
    <property type="entry name" value="Butyryl-CoA Dehydrogenase, subunit A, domain 2"/>
    <property type="match status" value="1"/>
</dbReference>
<feature type="region of interest" description="Disordered" evidence="7">
    <location>
        <begin position="1"/>
        <end position="30"/>
    </location>
</feature>
<reference evidence="12" key="1">
    <citation type="submission" date="2016-10" db="EMBL/GenBank/DDBJ databases">
        <authorList>
            <person name="Varghese N."/>
            <person name="Submissions S."/>
        </authorList>
    </citation>
    <scope>NUCLEOTIDE SEQUENCE [LARGE SCALE GENOMIC DNA]</scope>
    <source>
        <strain evidence="12">DSM 45413</strain>
    </source>
</reference>
<evidence type="ECO:0000256" key="2">
    <source>
        <dbReference type="ARBA" id="ARBA00009347"/>
    </source>
</evidence>
<evidence type="ECO:0000256" key="6">
    <source>
        <dbReference type="RuleBase" id="RU362125"/>
    </source>
</evidence>
<evidence type="ECO:0000259" key="9">
    <source>
        <dbReference type="Pfam" id="PF02770"/>
    </source>
</evidence>
<proteinExistence type="inferred from homology"/>
<sequence>MTSSDSASSETTGTTAPQEARPPELLPPWHTPERERLQLQARRFALEEVLPVANELDPQKGEIPASLLQRLAELGYFGITVPAEHGGLGLGVFEYCMVSEELARAWMSTASILARAQGLGTTLADAGRRAELLRRSARGDWIGAIALSEPDAGSDLAGVTTRAVREGDEWVVTGHKRWCGNAKAADFIQVLVRERDAEDGEPRSRGLTNLLLEKRRGEFPAGLSGHPIDKVGYHGFLTWDLTFDGVRIPAGNMLDDANAADGDGEDAARAGMRKAKEFLDTARVHTAARAVGLARAALEDSVLYLQEREQFGHPIADFQALRFAIAEMAAQIEQSRAFYRQVAHLLDLGVPCEREAAMVKLEATEMAVRVTNQAMQLHGGNGYTTERQVERHWRDARLTTIFEGTSEIQKRIISDRMLPRSPLT</sequence>
<dbReference type="AlphaFoldDB" id="A0A1H8UCG6"/>
<dbReference type="InterPro" id="IPR009100">
    <property type="entry name" value="AcylCoA_DH/oxidase_NM_dom_sf"/>
</dbReference>
<dbReference type="SUPFAM" id="SSF47203">
    <property type="entry name" value="Acyl-CoA dehydrogenase C-terminal domain-like"/>
    <property type="match status" value="1"/>
</dbReference>
<dbReference type="GO" id="GO:0003995">
    <property type="term" value="F:acyl-CoA dehydrogenase activity"/>
    <property type="evidence" value="ECO:0007669"/>
    <property type="project" value="InterPro"/>
</dbReference>
<feature type="domain" description="Acyl-CoA oxidase/dehydrogenase middle" evidence="9">
    <location>
        <begin position="144"/>
        <end position="246"/>
    </location>
</feature>
<comment type="similarity">
    <text evidence="2 6">Belongs to the acyl-CoA dehydrogenase family.</text>
</comment>
<dbReference type="InterPro" id="IPR009075">
    <property type="entry name" value="AcylCo_DH/oxidase_C"/>
</dbReference>
<organism evidence="11 12">
    <name type="scientific">Trujillonella endophytica</name>
    <dbReference type="NCBI Taxonomy" id="673521"/>
    <lineage>
        <taxon>Bacteria</taxon>
        <taxon>Bacillati</taxon>
        <taxon>Actinomycetota</taxon>
        <taxon>Actinomycetes</taxon>
        <taxon>Geodermatophilales</taxon>
        <taxon>Geodermatophilaceae</taxon>
        <taxon>Trujillonella</taxon>
    </lineage>
</organism>
<dbReference type="InterPro" id="IPR006091">
    <property type="entry name" value="Acyl-CoA_Oxase/DH_mid-dom"/>
</dbReference>
<evidence type="ECO:0000313" key="11">
    <source>
        <dbReference type="EMBL" id="SEP00861.1"/>
    </source>
</evidence>
<evidence type="ECO:0000256" key="5">
    <source>
        <dbReference type="ARBA" id="ARBA00023002"/>
    </source>
</evidence>
<evidence type="ECO:0000256" key="1">
    <source>
        <dbReference type="ARBA" id="ARBA00001974"/>
    </source>
</evidence>
<feature type="domain" description="Acyl-CoA dehydrogenase/oxidase C-terminal" evidence="8">
    <location>
        <begin position="270"/>
        <end position="418"/>
    </location>
</feature>
<evidence type="ECO:0000256" key="3">
    <source>
        <dbReference type="ARBA" id="ARBA00022630"/>
    </source>
</evidence>
<dbReference type="InterPro" id="IPR036250">
    <property type="entry name" value="AcylCo_DH-like_C"/>
</dbReference>
<evidence type="ECO:0000259" key="10">
    <source>
        <dbReference type="Pfam" id="PF02771"/>
    </source>
</evidence>
<dbReference type="PIRSF" id="PIRSF016578">
    <property type="entry name" value="HsaA"/>
    <property type="match status" value="1"/>
</dbReference>
<feature type="domain" description="Acyl-CoA dehydrogenase/oxidase N-terminal" evidence="10">
    <location>
        <begin position="31"/>
        <end position="128"/>
    </location>
</feature>
<evidence type="ECO:0000313" key="12">
    <source>
        <dbReference type="Proteomes" id="UP000198960"/>
    </source>
</evidence>
<dbReference type="SUPFAM" id="SSF56645">
    <property type="entry name" value="Acyl-CoA dehydrogenase NM domain-like"/>
    <property type="match status" value="1"/>
</dbReference>
<dbReference type="Pfam" id="PF00441">
    <property type="entry name" value="Acyl-CoA_dh_1"/>
    <property type="match status" value="1"/>
</dbReference>
<dbReference type="EMBL" id="FOEE01000008">
    <property type="protein sequence ID" value="SEP00861.1"/>
    <property type="molecule type" value="Genomic_DNA"/>
</dbReference>
<dbReference type="Pfam" id="PF02770">
    <property type="entry name" value="Acyl-CoA_dh_M"/>
    <property type="match status" value="1"/>
</dbReference>
<evidence type="ECO:0000259" key="8">
    <source>
        <dbReference type="Pfam" id="PF00441"/>
    </source>
</evidence>
<accession>A0A1H8UCG6</accession>
<dbReference type="OrthoDB" id="8876745at2"/>
<keyword evidence="3 6" id="KW-0285">Flavoprotein</keyword>
<keyword evidence="12" id="KW-1185">Reference proteome</keyword>
<dbReference type="InterPro" id="IPR037069">
    <property type="entry name" value="AcylCoA_DH/ox_N_sf"/>
</dbReference>
<dbReference type="InterPro" id="IPR046373">
    <property type="entry name" value="Acyl-CoA_Oxase/DH_mid-dom_sf"/>
</dbReference>
<feature type="compositionally biased region" description="Polar residues" evidence="7">
    <location>
        <begin position="1"/>
        <end position="17"/>
    </location>
</feature>
<keyword evidence="5 6" id="KW-0560">Oxidoreductase</keyword>
<dbReference type="PANTHER" id="PTHR43884:SF12">
    <property type="entry name" value="ISOVALERYL-COA DEHYDROGENASE, MITOCHONDRIAL-RELATED"/>
    <property type="match status" value="1"/>
</dbReference>
<dbReference type="Proteomes" id="UP000198960">
    <property type="component" value="Unassembled WGS sequence"/>
</dbReference>
<evidence type="ECO:0000256" key="4">
    <source>
        <dbReference type="ARBA" id="ARBA00022827"/>
    </source>
</evidence>
<dbReference type="RefSeq" id="WP_091944260.1">
    <property type="nucleotide sequence ID" value="NZ_FOEE01000008.1"/>
</dbReference>
<name>A0A1H8UCG6_9ACTN</name>
<comment type="cofactor">
    <cofactor evidence="1 6">
        <name>FAD</name>
        <dbReference type="ChEBI" id="CHEBI:57692"/>
    </cofactor>
</comment>
<dbReference type="PROSITE" id="PS00072">
    <property type="entry name" value="ACYL_COA_DH_1"/>
    <property type="match status" value="1"/>
</dbReference>
<evidence type="ECO:0000256" key="7">
    <source>
        <dbReference type="SAM" id="MobiDB-lite"/>
    </source>
</evidence>
<dbReference type="InterPro" id="IPR006089">
    <property type="entry name" value="Acyl-CoA_DH_CS"/>
</dbReference>
<dbReference type="Gene3D" id="1.10.540.10">
    <property type="entry name" value="Acyl-CoA dehydrogenase/oxidase, N-terminal domain"/>
    <property type="match status" value="1"/>
</dbReference>
<dbReference type="Gene3D" id="1.20.140.10">
    <property type="entry name" value="Butyryl-CoA Dehydrogenase, subunit A, domain 3"/>
    <property type="match status" value="1"/>
</dbReference>
<dbReference type="PANTHER" id="PTHR43884">
    <property type="entry name" value="ACYL-COA DEHYDROGENASE"/>
    <property type="match status" value="1"/>
</dbReference>